<dbReference type="AlphaFoldDB" id="A0AAF0TUX3"/>
<feature type="non-terminal residue" evidence="1">
    <location>
        <position position="19"/>
    </location>
</feature>
<sequence>MSVHYHPGKANVVEDALRR</sequence>
<protein>
    <submittedName>
        <fullName evidence="1">Uncharacterized protein</fullName>
    </submittedName>
</protein>
<organism evidence="1 2">
    <name type="scientific">Solanum verrucosum</name>
    <dbReference type="NCBI Taxonomy" id="315347"/>
    <lineage>
        <taxon>Eukaryota</taxon>
        <taxon>Viridiplantae</taxon>
        <taxon>Streptophyta</taxon>
        <taxon>Embryophyta</taxon>
        <taxon>Tracheophyta</taxon>
        <taxon>Spermatophyta</taxon>
        <taxon>Magnoliopsida</taxon>
        <taxon>eudicotyledons</taxon>
        <taxon>Gunneridae</taxon>
        <taxon>Pentapetalae</taxon>
        <taxon>asterids</taxon>
        <taxon>lamiids</taxon>
        <taxon>Solanales</taxon>
        <taxon>Solanaceae</taxon>
        <taxon>Solanoideae</taxon>
        <taxon>Solaneae</taxon>
        <taxon>Solanum</taxon>
    </lineage>
</organism>
<reference evidence="1" key="1">
    <citation type="submission" date="2023-08" db="EMBL/GenBank/DDBJ databases">
        <title>A de novo genome assembly of Solanum verrucosum Schlechtendal, a Mexican diploid species geographically isolated from the other diploid A-genome species in potato relatives.</title>
        <authorList>
            <person name="Hosaka K."/>
        </authorList>
    </citation>
    <scope>NUCLEOTIDE SEQUENCE</scope>
    <source>
        <tissue evidence="1">Young leaves</tissue>
    </source>
</reference>
<dbReference type="Proteomes" id="UP001234989">
    <property type="component" value="Chromosome 6"/>
</dbReference>
<evidence type="ECO:0000313" key="1">
    <source>
        <dbReference type="EMBL" id="WMV33174.1"/>
    </source>
</evidence>
<accession>A0AAF0TUX3</accession>
<gene>
    <name evidence="1" type="ORF">MTR67_026559</name>
</gene>
<proteinExistence type="predicted"/>
<evidence type="ECO:0000313" key="2">
    <source>
        <dbReference type="Proteomes" id="UP001234989"/>
    </source>
</evidence>
<keyword evidence="2" id="KW-1185">Reference proteome</keyword>
<dbReference type="EMBL" id="CP133617">
    <property type="protein sequence ID" value="WMV33174.1"/>
    <property type="molecule type" value="Genomic_DNA"/>
</dbReference>
<name>A0AAF0TUX3_SOLVR</name>